<sequence length="727" mass="78263">MNLSKITIATFAALTLVQATNAVAANKKYLNQQPTINNMVQSNSASLLSVSPNQLIGLSVGNELVVLKEFTSNNGEVTRRYQQTYQGIPVIGDTVSLTFNNGMLKKAHGAAVYNIDEDLSDVSAKLTKKDAILKGSKTGIAAKSVGLKKHNEQSRLAIWVDDQNKAHLVYEVSYVTYGKSPSRPYLIIDANTGEVLLSYDNLQHANATGPGGNLKTGKYLYGTDFDSLDVSQSGNTCSMNNANVRTINLNGGTSGSSAYSFTCPENTFKEINGAYSPLNDAHFFGNVIFNMYNDWLGTAPLSFQLQMRVHYSSNYENAFWDGSAMTFGDGQNTFYPLVSLDVSAHEVSHGFTEQNSGLIYNGKPGGLNEAFSDMAGEAAEFYMKGSNDWLVGKDIFKGNGALRYMNNPTQDGRSIDNQSNYYSGMDVHYSSGVYNKAFYNLATTPGWDTQKAFIVMARANQLYWSAGVGWDLAGNGVMDAACDLNYDPNDVKAALAAVGVNSNLSSGSDCATPPPPTDDEVLTNGVTRTGISGAEKEQLFFTLEVPDGATNLQFNTMGGSGDADLYVKFDSRPSLNNYDCNSTTSTSTESCNISNAQAGTYYVMVEAWSAISGVSLTGSYSDGNGGVTPINRTESNINVTTNNWSRFTQDLSEGYSTLNISIAGGNGDADLYVNFGSPSSTSSYLCRPYKNGNNEECTFDNPQAGTWYIDLRGYSLASGVTLNVTAN</sequence>
<dbReference type="InterPro" id="IPR001570">
    <property type="entry name" value="Peptidase_M4_C_domain"/>
</dbReference>
<keyword evidence="6" id="KW-0378">Hydrolase</keyword>
<dbReference type="Gene3D" id="3.10.450.40">
    <property type="match status" value="1"/>
</dbReference>
<keyword evidence="5 11" id="KW-0732">Signal</keyword>
<proteinExistence type="inferred from homology"/>
<keyword evidence="4" id="KW-0479">Metal-binding</keyword>
<dbReference type="SUPFAM" id="SSF55486">
    <property type="entry name" value="Metalloproteases ('zincins'), catalytic domain"/>
    <property type="match status" value="1"/>
</dbReference>
<feature type="domain" description="Peptidase C-terminal archaeal/bacterial" evidence="15">
    <location>
        <begin position="650"/>
        <end position="712"/>
    </location>
</feature>
<evidence type="ECO:0000256" key="7">
    <source>
        <dbReference type="ARBA" id="ARBA00022833"/>
    </source>
</evidence>
<dbReference type="InterPro" id="IPR027268">
    <property type="entry name" value="Peptidase_M4/M1_CTD_sf"/>
</dbReference>
<dbReference type="PANTHER" id="PTHR33794">
    <property type="entry name" value="BACILLOLYSIN"/>
    <property type="match status" value="1"/>
</dbReference>
<dbReference type="Gene3D" id="3.10.170.10">
    <property type="match status" value="1"/>
</dbReference>
<dbReference type="AlphaFoldDB" id="A0AB39AVL6"/>
<feature type="active site" description="Proton donor" evidence="10">
    <location>
        <position position="428"/>
    </location>
</feature>
<evidence type="ECO:0000256" key="8">
    <source>
        <dbReference type="ARBA" id="ARBA00023049"/>
    </source>
</evidence>
<comment type="cofactor">
    <cofactor evidence="1">
        <name>Zn(2+)</name>
        <dbReference type="ChEBI" id="CHEBI:29105"/>
    </cofactor>
</comment>
<dbReference type="Pfam" id="PF04151">
    <property type="entry name" value="PPC"/>
    <property type="match status" value="2"/>
</dbReference>
<dbReference type="InterPro" id="IPR011096">
    <property type="entry name" value="FTP_domain"/>
</dbReference>
<dbReference type="Gene3D" id="1.10.390.10">
    <property type="entry name" value="Neutral Protease Domain 2"/>
    <property type="match status" value="1"/>
</dbReference>
<evidence type="ECO:0000256" key="6">
    <source>
        <dbReference type="ARBA" id="ARBA00022801"/>
    </source>
</evidence>
<reference evidence="17" key="1">
    <citation type="submission" date="2024-07" db="EMBL/GenBank/DDBJ databases">
        <authorList>
            <person name="Jiang Y."/>
            <person name="Qin Q."/>
        </authorList>
    </citation>
    <scope>NUCLEOTIDE SEQUENCE</scope>
    <source>
        <strain evidence="17">SD03</strain>
    </source>
</reference>
<name>A0AB39AVL6_9GAMM</name>
<dbReference type="InterPro" id="IPR023612">
    <property type="entry name" value="Peptidase_M4"/>
</dbReference>
<gene>
    <name evidence="17" type="ORF">ABZP26_19725</name>
</gene>
<keyword evidence="3" id="KW-0645">Protease</keyword>
<dbReference type="CDD" id="cd09597">
    <property type="entry name" value="M4_TLP"/>
    <property type="match status" value="1"/>
</dbReference>
<dbReference type="RefSeq" id="WP_368485742.1">
    <property type="nucleotide sequence ID" value="NZ_CP162515.1"/>
</dbReference>
<dbReference type="Pfam" id="PF03413">
    <property type="entry name" value="PepSY"/>
    <property type="match status" value="1"/>
</dbReference>
<dbReference type="PANTHER" id="PTHR33794:SF1">
    <property type="entry name" value="BACILLOLYSIN"/>
    <property type="match status" value="1"/>
</dbReference>
<evidence type="ECO:0000256" key="4">
    <source>
        <dbReference type="ARBA" id="ARBA00022723"/>
    </source>
</evidence>
<dbReference type="Pfam" id="PF02868">
    <property type="entry name" value="Peptidase_M4_C"/>
    <property type="match status" value="1"/>
</dbReference>
<feature type="active site" evidence="10">
    <location>
        <position position="346"/>
    </location>
</feature>
<dbReference type="Gene3D" id="3.10.450.490">
    <property type="match status" value="1"/>
</dbReference>
<dbReference type="GO" id="GO:0006508">
    <property type="term" value="P:proteolysis"/>
    <property type="evidence" value="ECO:0007669"/>
    <property type="project" value="UniProtKB-KW"/>
</dbReference>
<evidence type="ECO:0000256" key="5">
    <source>
        <dbReference type="ARBA" id="ARBA00022729"/>
    </source>
</evidence>
<evidence type="ECO:0000259" key="13">
    <source>
        <dbReference type="Pfam" id="PF02868"/>
    </source>
</evidence>
<keyword evidence="8" id="KW-0482">Metalloprotease</keyword>
<protein>
    <submittedName>
        <fullName evidence="17">M4 family metallopeptidase</fullName>
    </submittedName>
</protein>
<dbReference type="Pfam" id="PF01447">
    <property type="entry name" value="Peptidase_M4"/>
    <property type="match status" value="1"/>
</dbReference>
<feature type="domain" description="Peptidase C-terminal archaeal/bacterial" evidence="15">
    <location>
        <begin position="540"/>
        <end position="606"/>
    </location>
</feature>
<feature type="chain" id="PRO_5044322441" evidence="11">
    <location>
        <begin position="25"/>
        <end position="727"/>
    </location>
</feature>
<feature type="domain" description="PepSY" evidence="14">
    <location>
        <begin position="159"/>
        <end position="196"/>
    </location>
</feature>
<keyword evidence="9" id="KW-0865">Zymogen</keyword>
<organism evidence="17">
    <name type="scientific">Pseudoalteromonas sp. SD03</name>
    <dbReference type="NCBI Taxonomy" id="3231719"/>
    <lineage>
        <taxon>Bacteria</taxon>
        <taxon>Pseudomonadati</taxon>
        <taxon>Pseudomonadota</taxon>
        <taxon>Gammaproteobacteria</taxon>
        <taxon>Alteromonadales</taxon>
        <taxon>Pseudoalteromonadaceae</taxon>
        <taxon>Pseudoalteromonas</taxon>
    </lineage>
</organism>
<comment type="similarity">
    <text evidence="2">Belongs to the peptidase M4 family.</text>
</comment>
<dbReference type="GO" id="GO:0004222">
    <property type="term" value="F:metalloendopeptidase activity"/>
    <property type="evidence" value="ECO:0007669"/>
    <property type="project" value="InterPro"/>
</dbReference>
<feature type="domain" description="FTP" evidence="16">
    <location>
        <begin position="63"/>
        <end position="110"/>
    </location>
</feature>
<feature type="signal peptide" evidence="11">
    <location>
        <begin position="1"/>
        <end position="24"/>
    </location>
</feature>
<evidence type="ECO:0000259" key="16">
    <source>
        <dbReference type="Pfam" id="PF07504"/>
    </source>
</evidence>
<keyword evidence="7" id="KW-0862">Zinc</keyword>
<evidence type="ECO:0000256" key="3">
    <source>
        <dbReference type="ARBA" id="ARBA00022670"/>
    </source>
</evidence>
<evidence type="ECO:0000259" key="15">
    <source>
        <dbReference type="Pfam" id="PF04151"/>
    </source>
</evidence>
<evidence type="ECO:0000256" key="9">
    <source>
        <dbReference type="ARBA" id="ARBA00023145"/>
    </source>
</evidence>
<dbReference type="InterPro" id="IPR007280">
    <property type="entry name" value="Peptidase_C_arc/bac"/>
</dbReference>
<dbReference type="InterPro" id="IPR013856">
    <property type="entry name" value="Peptidase_M4_domain"/>
</dbReference>
<dbReference type="EMBL" id="CP162515">
    <property type="protein sequence ID" value="XDH89504.1"/>
    <property type="molecule type" value="Genomic_DNA"/>
</dbReference>
<dbReference type="InterPro" id="IPR050728">
    <property type="entry name" value="Zinc_Metalloprotease_M4"/>
</dbReference>
<evidence type="ECO:0000256" key="11">
    <source>
        <dbReference type="SAM" id="SignalP"/>
    </source>
</evidence>
<evidence type="ECO:0000256" key="2">
    <source>
        <dbReference type="ARBA" id="ARBA00009388"/>
    </source>
</evidence>
<accession>A0AB39AVL6</accession>
<feature type="domain" description="Peptidase M4" evidence="12">
    <location>
        <begin position="215"/>
        <end position="353"/>
    </location>
</feature>
<dbReference type="GO" id="GO:0046872">
    <property type="term" value="F:metal ion binding"/>
    <property type="evidence" value="ECO:0007669"/>
    <property type="project" value="UniProtKB-KW"/>
</dbReference>
<dbReference type="Pfam" id="PF07504">
    <property type="entry name" value="FTP"/>
    <property type="match status" value="1"/>
</dbReference>
<dbReference type="Gene3D" id="2.60.120.380">
    <property type="match status" value="2"/>
</dbReference>
<evidence type="ECO:0000259" key="14">
    <source>
        <dbReference type="Pfam" id="PF03413"/>
    </source>
</evidence>
<dbReference type="InterPro" id="IPR025711">
    <property type="entry name" value="PepSY"/>
</dbReference>
<dbReference type="PRINTS" id="PR00730">
    <property type="entry name" value="THERMOLYSIN"/>
</dbReference>
<evidence type="ECO:0000256" key="10">
    <source>
        <dbReference type="PIRSR" id="PIRSR623612-1"/>
    </source>
</evidence>
<evidence type="ECO:0000313" key="17">
    <source>
        <dbReference type="EMBL" id="XDH89504.1"/>
    </source>
</evidence>
<feature type="domain" description="Peptidase M4 C-terminal" evidence="13">
    <location>
        <begin position="356"/>
        <end position="500"/>
    </location>
</feature>
<evidence type="ECO:0000259" key="12">
    <source>
        <dbReference type="Pfam" id="PF01447"/>
    </source>
</evidence>
<evidence type="ECO:0000256" key="1">
    <source>
        <dbReference type="ARBA" id="ARBA00001947"/>
    </source>
</evidence>